<dbReference type="OrthoDB" id="2730619at2759"/>
<dbReference type="Pfam" id="PF18951">
    <property type="entry name" value="DUF5695"/>
    <property type="match status" value="1"/>
</dbReference>
<dbReference type="EMBL" id="ML178837">
    <property type="protein sequence ID" value="TFK98756.1"/>
    <property type="molecule type" value="Genomic_DNA"/>
</dbReference>
<sequence>MAVLGHLLKAVTIVALVNPVVFAQLGLPNGFINLETPTFNFQLVRDSQTLYSLRPKSDNATDYIPSDVMAAREANGRYHLGDITFRARQVGSTAWVNSDSSTTRRLVTARSVSGSILASSDMTPTLPSTALLSVVRNWVNNNGQLELQFTVTNSKTFAVEIGAIGAPLEFNNIFSNRNADATNNRCSFYDPYIGADAGYVQVTPLLGTLPALVVLPTSRSPLEAFRLLPESGSTSVGYQTQTYEGNFEWQFHTLAYAQNEWRSATPWNVPTSATLQPGQSRTYGLQFRVAPNIRSIESTVTAAGRPLAVGVPGYIVGPDSNSKLHLRYGSAVANITVTPTGALTWTPSNEGLSSGWVGYTIKASAWGRARLSITYADGTLQTVHYYLTKNSAQAIADMGNFLTTAQWFTSTTDPFRRSPSVISYDRETNTQVINDGRAWIPGLSDEAGAGSYLAAAMKQYAQPNAAEVTKLEQFINQVLWGSIQNSDGKVKKSVYFYEPSLVPGYTYPSNINWGSWTSWNRQASYSTDRAYNYVHVCAAYWALYRVARNYPSLVTQRDWQWYINQAALTTTAMTSGGVGYVNVGLMGETVFKLLLNDLKREGLTSAATTLESRMRTRWQLWTNQRFPFGSEMAWDSTGEEGVYAWSAHFNDTKTATNTVNAILAYQPTVAHWGYNGNARRYWDNIYGGKLGRYERQIHHYGSGLNALPLIAQFEKNPTDYHLIRTGFAGLAGALSNIDQGGFASASFHSFPDTLKWDGYSGDYGPNFSGHAMGTGTFIINHPDFGWQAFGGNVVSSSSTSVQVAVTDSARRKVFIASLGARFELDAGVFTTVDFKPSTRSVVLGIAAAPSGVSGAAAAPNGRLLIKQTATVSGVGTLRPTTSYTVQAGAFVVPFSGGTAAVTWPYECSTRCPDIFRLLSLQLAAPAFPQPEAKLDILASALAL</sequence>
<dbReference type="InterPro" id="IPR043750">
    <property type="entry name" value="DUF5695"/>
</dbReference>
<reference evidence="2 3" key="1">
    <citation type="journal article" date="2019" name="Nat. Ecol. Evol.">
        <title>Megaphylogeny resolves global patterns of mushroom evolution.</title>
        <authorList>
            <person name="Varga T."/>
            <person name="Krizsan K."/>
            <person name="Foldi C."/>
            <person name="Dima B."/>
            <person name="Sanchez-Garcia M."/>
            <person name="Sanchez-Ramirez S."/>
            <person name="Szollosi G.J."/>
            <person name="Szarkandi J.G."/>
            <person name="Papp V."/>
            <person name="Albert L."/>
            <person name="Andreopoulos W."/>
            <person name="Angelini C."/>
            <person name="Antonin V."/>
            <person name="Barry K.W."/>
            <person name="Bougher N.L."/>
            <person name="Buchanan P."/>
            <person name="Buyck B."/>
            <person name="Bense V."/>
            <person name="Catcheside P."/>
            <person name="Chovatia M."/>
            <person name="Cooper J."/>
            <person name="Damon W."/>
            <person name="Desjardin D."/>
            <person name="Finy P."/>
            <person name="Geml J."/>
            <person name="Haridas S."/>
            <person name="Hughes K."/>
            <person name="Justo A."/>
            <person name="Karasinski D."/>
            <person name="Kautmanova I."/>
            <person name="Kiss B."/>
            <person name="Kocsube S."/>
            <person name="Kotiranta H."/>
            <person name="LaButti K.M."/>
            <person name="Lechner B.E."/>
            <person name="Liimatainen K."/>
            <person name="Lipzen A."/>
            <person name="Lukacs Z."/>
            <person name="Mihaltcheva S."/>
            <person name="Morgado L.N."/>
            <person name="Niskanen T."/>
            <person name="Noordeloos M.E."/>
            <person name="Ohm R.A."/>
            <person name="Ortiz-Santana B."/>
            <person name="Ovrebo C."/>
            <person name="Racz N."/>
            <person name="Riley R."/>
            <person name="Savchenko A."/>
            <person name="Shiryaev A."/>
            <person name="Soop K."/>
            <person name="Spirin V."/>
            <person name="Szebenyi C."/>
            <person name="Tomsovsky M."/>
            <person name="Tulloss R.E."/>
            <person name="Uehling J."/>
            <person name="Grigoriev I.V."/>
            <person name="Vagvolgyi C."/>
            <person name="Papp T."/>
            <person name="Martin F.M."/>
            <person name="Miettinen O."/>
            <person name="Hibbett D.S."/>
            <person name="Nagy L.G."/>
        </authorList>
    </citation>
    <scope>NUCLEOTIDE SEQUENCE [LARGE SCALE GENOMIC DNA]</scope>
    <source>
        <strain evidence="2 3">CBS 309.79</strain>
    </source>
</reference>
<keyword evidence="1" id="KW-0732">Signal</keyword>
<organism evidence="2 3">
    <name type="scientific">Pterulicium gracile</name>
    <dbReference type="NCBI Taxonomy" id="1884261"/>
    <lineage>
        <taxon>Eukaryota</taxon>
        <taxon>Fungi</taxon>
        <taxon>Dikarya</taxon>
        <taxon>Basidiomycota</taxon>
        <taxon>Agaricomycotina</taxon>
        <taxon>Agaricomycetes</taxon>
        <taxon>Agaricomycetidae</taxon>
        <taxon>Agaricales</taxon>
        <taxon>Pleurotineae</taxon>
        <taxon>Pterulaceae</taxon>
        <taxon>Pterulicium</taxon>
    </lineage>
</organism>
<evidence type="ECO:0000313" key="3">
    <source>
        <dbReference type="Proteomes" id="UP000305067"/>
    </source>
</evidence>
<dbReference type="Proteomes" id="UP000305067">
    <property type="component" value="Unassembled WGS sequence"/>
</dbReference>
<protein>
    <recommendedName>
        <fullName evidence="4">Six-hairpin glycosidase-like protein</fullName>
    </recommendedName>
</protein>
<feature type="chain" id="PRO_5022847958" description="Six-hairpin glycosidase-like protein" evidence="1">
    <location>
        <begin position="24"/>
        <end position="943"/>
    </location>
</feature>
<dbReference type="AlphaFoldDB" id="A0A5C3QB23"/>
<keyword evidence="3" id="KW-1185">Reference proteome</keyword>
<dbReference type="STRING" id="1884261.A0A5C3QB23"/>
<accession>A0A5C3QB23</accession>
<proteinExistence type="predicted"/>
<name>A0A5C3QB23_9AGAR</name>
<feature type="signal peptide" evidence="1">
    <location>
        <begin position="1"/>
        <end position="23"/>
    </location>
</feature>
<evidence type="ECO:0000256" key="1">
    <source>
        <dbReference type="SAM" id="SignalP"/>
    </source>
</evidence>
<evidence type="ECO:0000313" key="2">
    <source>
        <dbReference type="EMBL" id="TFK98756.1"/>
    </source>
</evidence>
<evidence type="ECO:0008006" key="4">
    <source>
        <dbReference type="Google" id="ProtNLM"/>
    </source>
</evidence>
<gene>
    <name evidence="2" type="ORF">BDV98DRAFT_657726</name>
</gene>